<gene>
    <name evidence="1" type="ORF">LSAA_6749</name>
</gene>
<accession>A0A7R8CTE6</accession>
<organism evidence="1 2">
    <name type="scientific">Lepeophtheirus salmonis</name>
    <name type="common">Salmon louse</name>
    <name type="synonym">Caligus salmonis</name>
    <dbReference type="NCBI Taxonomy" id="72036"/>
    <lineage>
        <taxon>Eukaryota</taxon>
        <taxon>Metazoa</taxon>
        <taxon>Ecdysozoa</taxon>
        <taxon>Arthropoda</taxon>
        <taxon>Crustacea</taxon>
        <taxon>Multicrustacea</taxon>
        <taxon>Hexanauplia</taxon>
        <taxon>Copepoda</taxon>
        <taxon>Siphonostomatoida</taxon>
        <taxon>Caligidae</taxon>
        <taxon>Lepeophtheirus</taxon>
    </lineage>
</organism>
<dbReference type="EMBL" id="HG994581">
    <property type="protein sequence ID" value="CAF2873109.1"/>
    <property type="molecule type" value="Genomic_DNA"/>
</dbReference>
<dbReference type="OrthoDB" id="163257at2759"/>
<dbReference type="PANTHER" id="PTHR23148:SF0">
    <property type="entry name" value="SERINE_ARGININE REPETITIVE MATRIX PROTEIN 1"/>
    <property type="match status" value="1"/>
</dbReference>
<sequence>MALIVVKEKQNRTHNLNIYTDTLSYTWNNNLNMVRNVSRTLRMADAGFFRGTSADQDNRFSDKEKKLLKQMRFEEILATKIDLTKVKLDVLKPWITKKIAALLGMEDDVVVEFIFNQLEIKNPDPRKKCKSI</sequence>
<dbReference type="InterPro" id="IPR002483">
    <property type="entry name" value="PWI_dom"/>
</dbReference>
<dbReference type="SUPFAM" id="SSF101233">
    <property type="entry name" value="PWI domain"/>
    <property type="match status" value="1"/>
</dbReference>
<dbReference type="PANTHER" id="PTHR23148">
    <property type="entry name" value="SERINE/ARGININE REGULATED NUCLEAR MATRIX PROTEIN"/>
    <property type="match status" value="1"/>
</dbReference>
<proteinExistence type="predicted"/>
<evidence type="ECO:0000313" key="2">
    <source>
        <dbReference type="Proteomes" id="UP000675881"/>
    </source>
</evidence>
<dbReference type="AlphaFoldDB" id="A0A7R8CTE6"/>
<dbReference type="InterPro" id="IPR052225">
    <property type="entry name" value="Ser/Arg_repetitive_matrix"/>
</dbReference>
<dbReference type="GO" id="GO:0005681">
    <property type="term" value="C:spliceosomal complex"/>
    <property type="evidence" value="ECO:0007669"/>
    <property type="project" value="TreeGrafter"/>
</dbReference>
<reference evidence="1" key="1">
    <citation type="submission" date="2021-02" db="EMBL/GenBank/DDBJ databases">
        <authorList>
            <person name="Bekaert M."/>
        </authorList>
    </citation>
    <scope>NUCLEOTIDE SEQUENCE</scope>
    <source>
        <strain evidence="1">IoA-00</strain>
    </source>
</reference>
<evidence type="ECO:0000313" key="1">
    <source>
        <dbReference type="EMBL" id="CAF2873109.1"/>
    </source>
</evidence>
<name>A0A7R8CTE6_LEPSM</name>
<dbReference type="SMART" id="SM00311">
    <property type="entry name" value="PWI"/>
    <property type="match status" value="1"/>
</dbReference>
<dbReference type="Gene3D" id="1.20.1390.10">
    <property type="entry name" value="PWI domain"/>
    <property type="match status" value="1"/>
</dbReference>
<keyword evidence="2" id="KW-1185">Reference proteome</keyword>
<dbReference type="InterPro" id="IPR036483">
    <property type="entry name" value="PWI_dom_sf"/>
</dbReference>
<dbReference type="Proteomes" id="UP000675881">
    <property type="component" value="Chromosome 2"/>
</dbReference>
<dbReference type="Pfam" id="PF01480">
    <property type="entry name" value="PWI"/>
    <property type="match status" value="1"/>
</dbReference>
<dbReference type="GO" id="GO:0048024">
    <property type="term" value="P:regulation of mRNA splicing, via spliceosome"/>
    <property type="evidence" value="ECO:0007669"/>
    <property type="project" value="TreeGrafter"/>
</dbReference>
<dbReference type="PROSITE" id="PS51025">
    <property type="entry name" value="PWI"/>
    <property type="match status" value="1"/>
</dbReference>
<dbReference type="GO" id="GO:0003723">
    <property type="term" value="F:RNA binding"/>
    <property type="evidence" value="ECO:0007669"/>
    <property type="project" value="TreeGrafter"/>
</dbReference>
<protein>
    <submittedName>
        <fullName evidence="1">SRRM1</fullName>
    </submittedName>
</protein>